<name>A0A495IHE2_9MICO</name>
<evidence type="ECO:0000313" key="1">
    <source>
        <dbReference type="EMBL" id="RKR74868.1"/>
    </source>
</evidence>
<reference evidence="1 2" key="1">
    <citation type="submission" date="2018-10" db="EMBL/GenBank/DDBJ databases">
        <title>Sequencing the genomes of 1000 actinobacteria strains.</title>
        <authorList>
            <person name="Klenk H.-P."/>
        </authorList>
    </citation>
    <scope>NUCLEOTIDE SEQUENCE [LARGE SCALE GENOMIC DNA]</scope>
    <source>
        <strain evidence="1 2">DSM 17894</strain>
    </source>
</reference>
<proteinExistence type="predicted"/>
<evidence type="ECO:0000313" key="2">
    <source>
        <dbReference type="Proteomes" id="UP000280008"/>
    </source>
</evidence>
<gene>
    <name evidence="1" type="ORF">C8E83_2001</name>
</gene>
<sequence length="53" mass="5337">MADRILALSSGRGLGFSASGDALARRLVVFCLPTGMAGAFDPDPLITMPGVSG</sequence>
<dbReference type="RefSeq" id="WP_170159908.1">
    <property type="nucleotide sequence ID" value="NZ_RBKS01000001.1"/>
</dbReference>
<dbReference type="AlphaFoldDB" id="A0A495IHE2"/>
<protein>
    <submittedName>
        <fullName evidence="1">Uncharacterized protein</fullName>
    </submittedName>
</protein>
<organism evidence="1 2">
    <name type="scientific">Frondihabitans australicus</name>
    <dbReference type="NCBI Taxonomy" id="386892"/>
    <lineage>
        <taxon>Bacteria</taxon>
        <taxon>Bacillati</taxon>
        <taxon>Actinomycetota</taxon>
        <taxon>Actinomycetes</taxon>
        <taxon>Micrococcales</taxon>
        <taxon>Microbacteriaceae</taxon>
        <taxon>Frondihabitans</taxon>
    </lineage>
</organism>
<accession>A0A495IHE2</accession>
<dbReference type="Proteomes" id="UP000280008">
    <property type="component" value="Unassembled WGS sequence"/>
</dbReference>
<comment type="caution">
    <text evidence="1">The sequence shown here is derived from an EMBL/GenBank/DDBJ whole genome shotgun (WGS) entry which is preliminary data.</text>
</comment>
<dbReference type="EMBL" id="RBKS01000001">
    <property type="protein sequence ID" value="RKR74868.1"/>
    <property type="molecule type" value="Genomic_DNA"/>
</dbReference>
<keyword evidence="2" id="KW-1185">Reference proteome</keyword>